<evidence type="ECO:0008006" key="3">
    <source>
        <dbReference type="Google" id="ProtNLM"/>
    </source>
</evidence>
<protein>
    <recommendedName>
        <fullName evidence="3">DDE Tnp4 domain-containing protein</fullName>
    </recommendedName>
</protein>
<accession>A0ABD2NHG7</accession>
<sequence length="128" mass="14120">MLLAFCQVVRIILPEIKLKPEKIDFVAVAACTLHNFSRIKAKTSYMPASSLDVDDIDCGQVIRGDIDEDQLLSLQQAYNSCFVKMPKTIVTITGNILLVMVPSPGKTDSLTNTKGTKLLLRVITPKKL</sequence>
<evidence type="ECO:0000313" key="1">
    <source>
        <dbReference type="EMBL" id="KAL3277736.1"/>
    </source>
</evidence>
<dbReference type="AlphaFoldDB" id="A0ABD2NHG7"/>
<evidence type="ECO:0000313" key="2">
    <source>
        <dbReference type="Proteomes" id="UP001516400"/>
    </source>
</evidence>
<reference evidence="1 2" key="1">
    <citation type="journal article" date="2021" name="BMC Biol.">
        <title>Horizontally acquired antibacterial genes associated with adaptive radiation of ladybird beetles.</title>
        <authorList>
            <person name="Li H.S."/>
            <person name="Tang X.F."/>
            <person name="Huang Y.H."/>
            <person name="Xu Z.Y."/>
            <person name="Chen M.L."/>
            <person name="Du X.Y."/>
            <person name="Qiu B.Y."/>
            <person name="Chen P.T."/>
            <person name="Zhang W."/>
            <person name="Slipinski A."/>
            <person name="Escalona H.E."/>
            <person name="Waterhouse R.M."/>
            <person name="Zwick A."/>
            <person name="Pang H."/>
        </authorList>
    </citation>
    <scope>NUCLEOTIDE SEQUENCE [LARGE SCALE GENOMIC DNA]</scope>
    <source>
        <strain evidence="1">SYSU2018</strain>
    </source>
</reference>
<proteinExistence type="predicted"/>
<dbReference type="Proteomes" id="UP001516400">
    <property type="component" value="Unassembled WGS sequence"/>
</dbReference>
<name>A0ABD2NHG7_9CUCU</name>
<dbReference type="EMBL" id="JABFTP020000103">
    <property type="protein sequence ID" value="KAL3277736.1"/>
    <property type="molecule type" value="Genomic_DNA"/>
</dbReference>
<comment type="caution">
    <text evidence="1">The sequence shown here is derived from an EMBL/GenBank/DDBJ whole genome shotgun (WGS) entry which is preliminary data.</text>
</comment>
<organism evidence="1 2">
    <name type="scientific">Cryptolaemus montrouzieri</name>
    <dbReference type="NCBI Taxonomy" id="559131"/>
    <lineage>
        <taxon>Eukaryota</taxon>
        <taxon>Metazoa</taxon>
        <taxon>Ecdysozoa</taxon>
        <taxon>Arthropoda</taxon>
        <taxon>Hexapoda</taxon>
        <taxon>Insecta</taxon>
        <taxon>Pterygota</taxon>
        <taxon>Neoptera</taxon>
        <taxon>Endopterygota</taxon>
        <taxon>Coleoptera</taxon>
        <taxon>Polyphaga</taxon>
        <taxon>Cucujiformia</taxon>
        <taxon>Coccinelloidea</taxon>
        <taxon>Coccinellidae</taxon>
        <taxon>Scymninae</taxon>
        <taxon>Scymnini</taxon>
        <taxon>Cryptolaemus</taxon>
    </lineage>
</organism>
<gene>
    <name evidence="1" type="ORF">HHI36_013076</name>
</gene>
<keyword evidence="2" id="KW-1185">Reference proteome</keyword>